<organism evidence="1 2">
    <name type="scientific">Aeromonas phage D3</name>
    <dbReference type="NCBI Taxonomy" id="2593327"/>
    <lineage>
        <taxon>Viruses</taxon>
        <taxon>Duplodnaviria</taxon>
        <taxon>Heunggongvirae</taxon>
        <taxon>Uroviricota</taxon>
        <taxon>Caudoviricetes</taxon>
        <taxon>Chimalliviridae</taxon>
        <taxon>Ludhianavirus</taxon>
        <taxon>Ludhianavirus D3</taxon>
    </lineage>
</organism>
<evidence type="ECO:0008006" key="3">
    <source>
        <dbReference type="Google" id="ProtNLM"/>
    </source>
</evidence>
<keyword evidence="2" id="KW-1185">Reference proteome</keyword>
<protein>
    <recommendedName>
        <fullName evidence="3">Virion structural protein</fullName>
    </recommendedName>
</protein>
<evidence type="ECO:0000313" key="1">
    <source>
        <dbReference type="EMBL" id="QDJ97116.1"/>
    </source>
</evidence>
<evidence type="ECO:0000313" key="2">
    <source>
        <dbReference type="Proteomes" id="UP000319658"/>
    </source>
</evidence>
<dbReference type="EMBL" id="MN102098">
    <property type="protein sequence ID" value="QDJ97116.1"/>
    <property type="molecule type" value="Genomic_DNA"/>
</dbReference>
<dbReference type="Proteomes" id="UP000319658">
    <property type="component" value="Segment"/>
</dbReference>
<proteinExistence type="predicted"/>
<gene>
    <name evidence="1" type="ORF">D3_0118</name>
</gene>
<sequence>MNRPDYQLLKLDLSGESVFNRFDQEYGEKPDGEYNNLVIPLQAPFYISSVKMYHPDGSPMDYGVDYDFYGMLGKLTEYTAKEVGLFIRILKPEIKGYYIDYQAVGNFNKITDEILSMLRVIANDDRPVHWDNIDNKPLWFDPEIHLHDYTFHFFGFADLAAELARIQQLGDMFQNNVKITIDVFKERMESYIEQYQKVLYDLMAAHDKSKVDPHGVWKTDIGLGKVDNFKTATLQETLDVARSDLHITVGNAARAIELTKANNERLYPAGTLPLLRYGNDSYIPPKIDGSFEGMGGYNLRGCVARESNGSIVGLQHRNDGVIRGLYYIKCDDPYAKNPIWSFTGYRYMHPTAIADGANIDSVVNGSGRYVMMIGDAIKGIWYWCETNGTLDPSKHVLKRISGDFINYPYGMGQDLTILADSDYRDQWFVMATMSHGAVKALRPSYPTEGQSGSGTRTVEAIRIFTCINQANALNIATVDFTEQDGTTPKDKIWMPYTRTLKVVDGVTVVTGYDAEYTQPLRTLWNYRNIQAICRRTGTPGEYAFSIQNYLFMIQYGTEYASSKVPLWKGTMKLDKNNNTVKIVPGPGEKRYRLDPRNPAIAQQEEWELYKDWKTISYSFVTDGDGFVEFDETGNAIWVYPLASGVLPCGVRIMKPSNPKTPERVIGRRSEYDYGIDRVSAISEINPAGLTTGFSEPMSILGDTTKPQTGVVLARQLYVDGNSLKTEWIARPTPFMNPDWTGRNDNLFQMTVGGTQVAAYPLTPEVYKCDLGPYKFWSLHGFSIAPPGNAVRERWTRFGGADGVGNINGDFGVPADFLFPRISKTEIVGKKIVVTPVEVYNLRSMLETQIKPYLDSKGINTATIMTSWTLATVYNRLGEEAVLLMISDRNLGPGQQHVQATLFLGKLRGLGTPTIKDGYTYYENATLDFGNKHYRTGTVVSNSISTVIENRHPTAWRTGFCITDINTGTTPGSKDQTCVYLRSLHKYQVNGDTVPVSLVIEFDNAFTISRVGSKYVSSSPYSESVCCSPGNTMGYVSPADSGLARGACFVASGLSVTTNRYDCLISSDPGGATPKRLIVSNLLSSAYIIYFQEADNVLLGGRKYKIDATYVDIRDFDPNPANKTFYVYLTFNNGAPSYSIERSPLPEGSLIACVAVVTVGSDRIQTVVPYNRFLMDGVEISQKRRGSSILASTGTVFEVGWVGGIFKNTDYIPE</sequence>
<name>A0A514TVQ9_9CAUD</name>
<accession>A0A514TVQ9</accession>
<reference evidence="1 2" key="1">
    <citation type="submission" date="2019-06" db="EMBL/GenBank/DDBJ databases">
        <title>Complete genome sequence of Aeromonas hydrophila bacteriophage D3.</title>
        <authorList>
            <person name="Rai S."/>
            <person name="Tyagi A."/>
            <person name="Kumar N."/>
            <person name="Singh N."/>
        </authorList>
    </citation>
    <scope>NUCLEOTIDE SEQUENCE [LARGE SCALE GENOMIC DNA]</scope>
</reference>